<organism evidence="4 5">
    <name type="scientific">Cryobacterium zhongshanensis</name>
    <dbReference type="NCBI Taxonomy" id="2928153"/>
    <lineage>
        <taxon>Bacteria</taxon>
        <taxon>Bacillati</taxon>
        <taxon>Actinomycetota</taxon>
        <taxon>Actinomycetes</taxon>
        <taxon>Micrococcales</taxon>
        <taxon>Microbacteriaceae</taxon>
        <taxon>Cryobacterium</taxon>
    </lineage>
</organism>
<dbReference type="SUPFAM" id="SSF47781">
    <property type="entry name" value="RuvA domain 2-like"/>
    <property type="match status" value="1"/>
</dbReference>
<dbReference type="PANTHER" id="PTHR21180:SF32">
    <property type="entry name" value="ENDONUCLEASE_EXONUCLEASE_PHOSPHATASE FAMILY DOMAIN-CONTAINING PROTEIN 1"/>
    <property type="match status" value="1"/>
</dbReference>
<dbReference type="InterPro" id="IPR019554">
    <property type="entry name" value="Soluble_ligand-bd"/>
</dbReference>
<gene>
    <name evidence="4" type="ORF">MQH31_12205</name>
</gene>
<feature type="domain" description="Helix-hairpin-helix DNA-binding motif class 1" evidence="3">
    <location>
        <begin position="260"/>
        <end position="279"/>
    </location>
</feature>
<dbReference type="InterPro" id="IPR003583">
    <property type="entry name" value="Hlx-hairpin-Hlx_DNA-bd_motif"/>
</dbReference>
<evidence type="ECO:0000256" key="1">
    <source>
        <dbReference type="SAM" id="MobiDB-lite"/>
    </source>
</evidence>
<feature type="transmembrane region" description="Helical" evidence="2">
    <location>
        <begin position="77"/>
        <end position="100"/>
    </location>
</feature>
<dbReference type="Pfam" id="PF12836">
    <property type="entry name" value="HHH_3"/>
    <property type="match status" value="1"/>
</dbReference>
<dbReference type="GO" id="GO:0015627">
    <property type="term" value="C:type II protein secretion system complex"/>
    <property type="evidence" value="ECO:0007669"/>
    <property type="project" value="TreeGrafter"/>
</dbReference>
<evidence type="ECO:0000313" key="5">
    <source>
        <dbReference type="Proteomes" id="UP001165341"/>
    </source>
</evidence>
<feature type="compositionally biased region" description="Basic and acidic residues" evidence="1">
    <location>
        <begin position="39"/>
        <end position="50"/>
    </location>
</feature>
<dbReference type="InterPro" id="IPR004509">
    <property type="entry name" value="Competence_ComEA_HhH"/>
</dbReference>
<dbReference type="RefSeq" id="WP_243012275.1">
    <property type="nucleotide sequence ID" value="NZ_JALGAR010000003.1"/>
</dbReference>
<protein>
    <submittedName>
        <fullName evidence="4">Helix-hairpin-helix domain-containing protein</fullName>
    </submittedName>
</protein>
<feature type="region of interest" description="Disordered" evidence="1">
    <location>
        <begin position="110"/>
        <end position="155"/>
    </location>
</feature>
<accession>A0AA41UFF5</accession>
<dbReference type="InterPro" id="IPR051675">
    <property type="entry name" value="Endo/Exo/Phosphatase_dom_1"/>
</dbReference>
<dbReference type="GO" id="GO:0015628">
    <property type="term" value="P:protein secretion by the type II secretion system"/>
    <property type="evidence" value="ECO:0007669"/>
    <property type="project" value="TreeGrafter"/>
</dbReference>
<dbReference type="SMART" id="SM00278">
    <property type="entry name" value="HhH1"/>
    <property type="match status" value="2"/>
</dbReference>
<dbReference type="Proteomes" id="UP001165341">
    <property type="component" value="Unassembled WGS sequence"/>
</dbReference>
<dbReference type="GO" id="GO:0003677">
    <property type="term" value="F:DNA binding"/>
    <property type="evidence" value="ECO:0007669"/>
    <property type="project" value="InterPro"/>
</dbReference>
<dbReference type="GO" id="GO:0006281">
    <property type="term" value="P:DNA repair"/>
    <property type="evidence" value="ECO:0007669"/>
    <property type="project" value="InterPro"/>
</dbReference>
<keyword evidence="2" id="KW-0472">Membrane</keyword>
<keyword evidence="5" id="KW-1185">Reference proteome</keyword>
<name>A0AA41UFF5_9MICO</name>
<dbReference type="Gene3D" id="1.10.150.320">
    <property type="entry name" value="Photosystem II 12 kDa extrinsic protein"/>
    <property type="match status" value="1"/>
</dbReference>
<dbReference type="EMBL" id="JALGAR010000003">
    <property type="protein sequence ID" value="MCI4658568.1"/>
    <property type="molecule type" value="Genomic_DNA"/>
</dbReference>
<sequence>METAGPSAWPEWEPGAGTGTEHRPGRAGGLESGAAGEADPFRDSFPDPLRDPFPGRLPPLDTLVPAARRPSRTRLRIGLGAAVVLVLAALLIAVIVTALGPQSGQQVLVPGRSGAEADGPQKASPSATSGTGSGSGRSGSGTGASGSGTAQSSPGTTPAAVILVHVLGAVARPGLFELPVGARVVDAVSAAGGFTATADPAGANLARPLADGEQVYLPALGETVPGGAGGGGGPGGSGAGSGAAPGLPAVKVNLNRATAAELDALPRIGPAMAQRIVDYRSANGPFATIDDLRNVTGIGEKTFDALKDLVTV</sequence>
<proteinExistence type="predicted"/>
<dbReference type="Gene3D" id="3.10.560.10">
    <property type="entry name" value="Outer membrane lipoprotein wza domain like"/>
    <property type="match status" value="1"/>
</dbReference>
<feature type="region of interest" description="Disordered" evidence="1">
    <location>
        <begin position="1"/>
        <end position="65"/>
    </location>
</feature>
<dbReference type="Pfam" id="PF10531">
    <property type="entry name" value="SLBB"/>
    <property type="match status" value="1"/>
</dbReference>
<evidence type="ECO:0000256" key="2">
    <source>
        <dbReference type="SAM" id="Phobius"/>
    </source>
</evidence>
<keyword evidence="2" id="KW-0812">Transmembrane</keyword>
<keyword evidence="2" id="KW-1133">Transmembrane helix</keyword>
<evidence type="ECO:0000259" key="3">
    <source>
        <dbReference type="SMART" id="SM00278"/>
    </source>
</evidence>
<evidence type="ECO:0000313" key="4">
    <source>
        <dbReference type="EMBL" id="MCI4658568.1"/>
    </source>
</evidence>
<reference evidence="4" key="1">
    <citation type="submission" date="2022-03" db="EMBL/GenBank/DDBJ databases">
        <title>Cryobacterium sp. nov. strain ZS14-85, isolated from Antarctic soil.</title>
        <authorList>
            <person name="Li J."/>
            <person name="Niu G."/>
        </authorList>
    </citation>
    <scope>NUCLEOTIDE SEQUENCE</scope>
    <source>
        <strain evidence="4">ZS14-85</strain>
    </source>
</reference>
<comment type="caution">
    <text evidence="4">The sequence shown here is derived from an EMBL/GenBank/DDBJ whole genome shotgun (WGS) entry which is preliminary data.</text>
</comment>
<dbReference type="NCBIfam" id="TIGR00426">
    <property type="entry name" value="competence protein ComEA helix-hairpin-helix repeat region"/>
    <property type="match status" value="1"/>
</dbReference>
<dbReference type="InterPro" id="IPR010994">
    <property type="entry name" value="RuvA_2-like"/>
</dbReference>
<feature type="domain" description="Helix-hairpin-helix DNA-binding motif class 1" evidence="3">
    <location>
        <begin position="290"/>
        <end position="309"/>
    </location>
</feature>
<feature type="compositionally biased region" description="Gly residues" evidence="1">
    <location>
        <begin position="131"/>
        <end position="146"/>
    </location>
</feature>
<dbReference type="PANTHER" id="PTHR21180">
    <property type="entry name" value="ENDONUCLEASE/EXONUCLEASE/PHOSPHATASE FAMILY DOMAIN-CONTAINING PROTEIN 1"/>
    <property type="match status" value="1"/>
</dbReference>
<dbReference type="AlphaFoldDB" id="A0AA41UFF5"/>